<keyword evidence="2" id="KW-0812">Transmembrane</keyword>
<protein>
    <submittedName>
        <fullName evidence="3">Uncharacterized protein</fullName>
    </submittedName>
</protein>
<feature type="transmembrane region" description="Helical" evidence="2">
    <location>
        <begin position="77"/>
        <end position="96"/>
    </location>
</feature>
<proteinExistence type="predicted"/>
<organism evidence="3 4">
    <name type="scientific">Streptomyces yunnanensis</name>
    <dbReference type="NCBI Taxonomy" id="156453"/>
    <lineage>
        <taxon>Bacteria</taxon>
        <taxon>Bacillati</taxon>
        <taxon>Actinomycetota</taxon>
        <taxon>Actinomycetes</taxon>
        <taxon>Kitasatosporales</taxon>
        <taxon>Streptomycetaceae</taxon>
        <taxon>Streptomyces</taxon>
    </lineage>
</organism>
<dbReference type="Proteomes" id="UP000184388">
    <property type="component" value="Unassembled WGS sequence"/>
</dbReference>
<accession>A0A9X8N5T5</accession>
<evidence type="ECO:0000313" key="3">
    <source>
        <dbReference type="EMBL" id="SHN10019.1"/>
    </source>
</evidence>
<comment type="caution">
    <text evidence="3">The sequence shown here is derived from an EMBL/GenBank/DDBJ whole genome shotgun (WGS) entry which is preliminary data.</text>
</comment>
<feature type="transmembrane region" description="Helical" evidence="2">
    <location>
        <begin position="108"/>
        <end position="129"/>
    </location>
</feature>
<evidence type="ECO:0000313" key="4">
    <source>
        <dbReference type="Proteomes" id="UP000184388"/>
    </source>
</evidence>
<dbReference type="EMBL" id="FRBK01000019">
    <property type="protein sequence ID" value="SHN10019.1"/>
    <property type="molecule type" value="Genomic_DNA"/>
</dbReference>
<sequence>MPLTAPRDRAPGASSAWVMNVRRGDRMLEVTVRRGAPPLRTTEGTTTMNARSPRPTAVPPEALQHPRTTSALRGIKLLVAGYLGLSALTLAAVYLLRGDPAVVNDAVWVRASIVVVSAVLTYLFAAGTARGSRGAYRRLRIVSAVMTAAIAVIIAVPGPFPAWLKVEQGVCGLALAGVVVLANGSRLRGLFAGA</sequence>
<evidence type="ECO:0000256" key="2">
    <source>
        <dbReference type="SAM" id="Phobius"/>
    </source>
</evidence>
<evidence type="ECO:0000256" key="1">
    <source>
        <dbReference type="SAM" id="MobiDB-lite"/>
    </source>
</evidence>
<feature type="transmembrane region" description="Helical" evidence="2">
    <location>
        <begin position="141"/>
        <end position="160"/>
    </location>
</feature>
<gene>
    <name evidence="3" type="ORF">SAMN05216268_119173</name>
</gene>
<keyword evidence="2" id="KW-1133">Transmembrane helix</keyword>
<dbReference type="AlphaFoldDB" id="A0A9X8N5T5"/>
<name>A0A9X8N5T5_9ACTN</name>
<keyword evidence="2" id="KW-0472">Membrane</keyword>
<reference evidence="4" key="1">
    <citation type="submission" date="2016-11" db="EMBL/GenBank/DDBJ databases">
        <authorList>
            <person name="Jaros S."/>
            <person name="Januszkiewicz K."/>
            <person name="Wedrychowicz H."/>
        </authorList>
    </citation>
    <scope>NUCLEOTIDE SEQUENCE [LARGE SCALE GENOMIC DNA]</scope>
    <source>
        <strain evidence="4">CGMCC 4.3555</strain>
    </source>
</reference>
<feature type="region of interest" description="Disordered" evidence="1">
    <location>
        <begin position="37"/>
        <end position="62"/>
    </location>
</feature>